<evidence type="ECO:0000256" key="6">
    <source>
        <dbReference type="SAM" id="Phobius"/>
    </source>
</evidence>
<evidence type="ECO:0000256" key="3">
    <source>
        <dbReference type="ARBA" id="ARBA00022989"/>
    </source>
</evidence>
<evidence type="ECO:0000313" key="9">
    <source>
        <dbReference type="Proteomes" id="UP000053890"/>
    </source>
</evidence>
<evidence type="ECO:0000256" key="4">
    <source>
        <dbReference type="ARBA" id="ARBA00023136"/>
    </source>
</evidence>
<feature type="transmembrane region" description="Helical" evidence="6">
    <location>
        <begin position="349"/>
        <end position="374"/>
    </location>
</feature>
<dbReference type="GO" id="GO:0005886">
    <property type="term" value="C:plasma membrane"/>
    <property type="evidence" value="ECO:0007669"/>
    <property type="project" value="TreeGrafter"/>
</dbReference>
<keyword evidence="9" id="KW-1185">Reference proteome</keyword>
<feature type="transmembrane region" description="Helical" evidence="6">
    <location>
        <begin position="177"/>
        <end position="197"/>
    </location>
</feature>
<proteinExistence type="predicted"/>
<evidence type="ECO:0000313" key="8">
    <source>
        <dbReference type="EMBL" id="KPV75173.1"/>
    </source>
</evidence>
<feature type="transmembrane region" description="Helical" evidence="6">
    <location>
        <begin position="84"/>
        <end position="110"/>
    </location>
</feature>
<feature type="transmembrane region" description="Helical" evidence="6">
    <location>
        <begin position="280"/>
        <end position="300"/>
    </location>
</feature>
<dbReference type="CDD" id="cd17502">
    <property type="entry name" value="MFS_Azr1_MDR_like"/>
    <property type="match status" value="1"/>
</dbReference>
<feature type="transmembrane region" description="Helical" evidence="6">
    <location>
        <begin position="443"/>
        <end position="465"/>
    </location>
</feature>
<feature type="region of interest" description="Disordered" evidence="5">
    <location>
        <begin position="1"/>
        <end position="43"/>
    </location>
</feature>
<dbReference type="AlphaFoldDB" id="A0A194S361"/>
<dbReference type="GeneID" id="28977161"/>
<feature type="transmembrane region" description="Helical" evidence="6">
    <location>
        <begin position="386"/>
        <end position="405"/>
    </location>
</feature>
<dbReference type="InterPro" id="IPR036259">
    <property type="entry name" value="MFS_trans_sf"/>
</dbReference>
<reference evidence="8 9" key="1">
    <citation type="journal article" date="2015" name="Front. Microbiol.">
        <title>Genome sequence of the plant growth promoting endophytic yeast Rhodotorula graminis WP1.</title>
        <authorList>
            <person name="Firrincieli A."/>
            <person name="Otillar R."/>
            <person name="Salamov A."/>
            <person name="Schmutz J."/>
            <person name="Khan Z."/>
            <person name="Redman R.S."/>
            <person name="Fleck N.D."/>
            <person name="Lindquist E."/>
            <person name="Grigoriev I.V."/>
            <person name="Doty S.L."/>
        </authorList>
    </citation>
    <scope>NUCLEOTIDE SEQUENCE [LARGE SCALE GENOMIC DNA]</scope>
    <source>
        <strain evidence="8 9">WP1</strain>
    </source>
</reference>
<dbReference type="Gene3D" id="1.20.1250.20">
    <property type="entry name" value="MFS general substrate transporter like domains"/>
    <property type="match status" value="2"/>
</dbReference>
<feature type="domain" description="Major facilitator superfamily (MFS) profile" evidence="7">
    <location>
        <begin position="87"/>
        <end position="561"/>
    </location>
</feature>
<accession>A0A194S361</accession>
<keyword evidence="2 6" id="KW-0812">Transmembrane</keyword>
<dbReference type="InterPro" id="IPR011701">
    <property type="entry name" value="MFS"/>
</dbReference>
<feature type="transmembrane region" description="Helical" evidence="6">
    <location>
        <begin position="538"/>
        <end position="571"/>
    </location>
</feature>
<comment type="subcellular location">
    <subcellularLocation>
        <location evidence="1">Membrane</location>
        <topology evidence="1">Multi-pass membrane protein</topology>
    </subcellularLocation>
</comment>
<evidence type="ECO:0000256" key="1">
    <source>
        <dbReference type="ARBA" id="ARBA00004141"/>
    </source>
</evidence>
<feature type="transmembrane region" description="Helical" evidence="6">
    <location>
        <begin position="306"/>
        <end position="328"/>
    </location>
</feature>
<feature type="transmembrane region" description="Helical" evidence="6">
    <location>
        <begin position="209"/>
        <end position="228"/>
    </location>
</feature>
<keyword evidence="3 6" id="KW-1133">Transmembrane helix</keyword>
<dbReference type="PANTHER" id="PTHR23501">
    <property type="entry name" value="MAJOR FACILITATOR SUPERFAMILY"/>
    <property type="match status" value="1"/>
</dbReference>
<dbReference type="GO" id="GO:0022857">
    <property type="term" value="F:transmembrane transporter activity"/>
    <property type="evidence" value="ECO:0007669"/>
    <property type="project" value="InterPro"/>
</dbReference>
<feature type="compositionally biased region" description="Polar residues" evidence="5">
    <location>
        <begin position="25"/>
        <end position="34"/>
    </location>
</feature>
<dbReference type="EMBL" id="KQ474078">
    <property type="protein sequence ID" value="KPV75173.1"/>
    <property type="molecule type" value="Genomic_DNA"/>
</dbReference>
<feature type="transmembrane region" description="Helical" evidence="6">
    <location>
        <begin position="122"/>
        <end position="139"/>
    </location>
</feature>
<feature type="transmembrane region" description="Helical" evidence="6">
    <location>
        <begin position="240"/>
        <end position="260"/>
    </location>
</feature>
<feature type="transmembrane region" description="Helical" evidence="6">
    <location>
        <begin position="477"/>
        <end position="500"/>
    </location>
</feature>
<dbReference type="OMA" id="MTIMAHT"/>
<name>A0A194S361_RHOGW</name>
<dbReference type="PANTHER" id="PTHR23501:SF198">
    <property type="entry name" value="AZOLE RESISTANCE PROTEIN 1-RELATED"/>
    <property type="match status" value="1"/>
</dbReference>
<dbReference type="Proteomes" id="UP000053890">
    <property type="component" value="Unassembled WGS sequence"/>
</dbReference>
<dbReference type="InterPro" id="IPR020846">
    <property type="entry name" value="MFS_dom"/>
</dbReference>
<dbReference type="PROSITE" id="PS50850">
    <property type="entry name" value="MFS"/>
    <property type="match status" value="1"/>
</dbReference>
<evidence type="ECO:0000256" key="2">
    <source>
        <dbReference type="ARBA" id="ARBA00022692"/>
    </source>
</evidence>
<feature type="transmembrane region" description="Helical" evidence="6">
    <location>
        <begin position="151"/>
        <end position="171"/>
    </location>
</feature>
<dbReference type="Pfam" id="PF07690">
    <property type="entry name" value="MFS_1"/>
    <property type="match status" value="1"/>
</dbReference>
<organism evidence="8 9">
    <name type="scientific">Rhodotorula graminis (strain WP1)</name>
    <dbReference type="NCBI Taxonomy" id="578459"/>
    <lineage>
        <taxon>Eukaryota</taxon>
        <taxon>Fungi</taxon>
        <taxon>Dikarya</taxon>
        <taxon>Basidiomycota</taxon>
        <taxon>Pucciniomycotina</taxon>
        <taxon>Microbotryomycetes</taxon>
        <taxon>Sporidiobolales</taxon>
        <taxon>Sporidiobolaceae</taxon>
        <taxon>Rhodotorula</taxon>
    </lineage>
</organism>
<sequence length="592" mass="62847">MSGDQLALHEIRQGSDDETVGEFPPSSSASQYDTLKSRDRPYDGLDDTAYATAVHLGGAHVARDEGDKVDSPPSPPDPPKGVRLALLLLTLLLVEVLVGLDNTIVATSTATIANDFQRLTDVGWYGSAYLLTCVAFQPLAGRGFAYFSQKWMFLVCLAVFDLGCLVAAVAPSSSVLIVGRALQGLGYAGLFIGILAIASNTLPIRMQAVVTALMNVSYGTGTVLGPLIGGALTSNLTWRWCFYVLLIGGGFALALGIWLLNPPPIPQELTVKQRLKRMDWGGAFILLGAMVCLLIALQQGGISRPWSSSTVIGLLVGFVGLMCAFFALQTWLGEKASISMRLLTRDRSLACTSFVNLMCGASYYAILYYLPIWFQTVQGATPVQAGINLLPLIALNMFCGIVAGWTVSRFGVFHPAMAFGLAFTAIGAGLLATMDASTPTAQWAGYGVVVGSGMGALYMMSFLASQMLAEPADRSKASSLVCFFQILGGTIWVSVANAIYANTFKRGIGKIPGVDVQAVLDSGVDRFREVVAPEHLDAVVAVAVTALFDVFTSCAVLAAAGCVSVAGIRWVRIEETTDKKGAREKRVDDVEG</sequence>
<dbReference type="RefSeq" id="XP_018271222.1">
    <property type="nucleotide sequence ID" value="XM_018416713.1"/>
</dbReference>
<protein>
    <recommendedName>
        <fullName evidence="7">Major facilitator superfamily (MFS) profile domain-containing protein</fullName>
    </recommendedName>
</protein>
<evidence type="ECO:0000259" key="7">
    <source>
        <dbReference type="PROSITE" id="PS50850"/>
    </source>
</evidence>
<feature type="transmembrane region" description="Helical" evidence="6">
    <location>
        <begin position="412"/>
        <end position="431"/>
    </location>
</feature>
<evidence type="ECO:0000256" key="5">
    <source>
        <dbReference type="SAM" id="MobiDB-lite"/>
    </source>
</evidence>
<gene>
    <name evidence="8" type="ORF">RHOBADRAFT_53188</name>
</gene>
<keyword evidence="4 6" id="KW-0472">Membrane</keyword>
<dbReference type="OrthoDB" id="10021397at2759"/>
<dbReference type="SUPFAM" id="SSF103473">
    <property type="entry name" value="MFS general substrate transporter"/>
    <property type="match status" value="2"/>
</dbReference>